<proteinExistence type="predicted"/>
<accession>A0ACC3AC40</accession>
<dbReference type="Proteomes" id="UP001172386">
    <property type="component" value="Unassembled WGS sequence"/>
</dbReference>
<evidence type="ECO:0000313" key="1">
    <source>
        <dbReference type="EMBL" id="KAJ9659082.1"/>
    </source>
</evidence>
<gene>
    <name evidence="1" type="ORF">H2198_003371</name>
</gene>
<comment type="caution">
    <text evidence="1">The sequence shown here is derived from an EMBL/GenBank/DDBJ whole genome shotgun (WGS) entry which is preliminary data.</text>
</comment>
<organism evidence="1 2">
    <name type="scientific">Neophaeococcomyces mojaviensis</name>
    <dbReference type="NCBI Taxonomy" id="3383035"/>
    <lineage>
        <taxon>Eukaryota</taxon>
        <taxon>Fungi</taxon>
        <taxon>Dikarya</taxon>
        <taxon>Ascomycota</taxon>
        <taxon>Pezizomycotina</taxon>
        <taxon>Eurotiomycetes</taxon>
        <taxon>Chaetothyriomycetidae</taxon>
        <taxon>Chaetothyriales</taxon>
        <taxon>Chaetothyriales incertae sedis</taxon>
        <taxon>Neophaeococcomyces</taxon>
    </lineage>
</organism>
<feature type="non-terminal residue" evidence="1">
    <location>
        <position position="86"/>
    </location>
</feature>
<name>A0ACC3AC40_9EURO</name>
<reference evidence="1" key="1">
    <citation type="submission" date="2022-10" db="EMBL/GenBank/DDBJ databases">
        <title>Culturing micro-colonial fungi from biological soil crusts in the Mojave desert and describing Neophaeococcomyces mojavensis, and introducing the new genera and species Taxawa tesnikishii.</title>
        <authorList>
            <person name="Kurbessoian T."/>
            <person name="Stajich J.E."/>
        </authorList>
    </citation>
    <scope>NUCLEOTIDE SEQUENCE</scope>
    <source>
        <strain evidence="1">JES_112</strain>
    </source>
</reference>
<sequence length="86" mass="9563">MPLNSRSSIELPVRTSNGAELLEGPAEMFRENDEPMETNDIVVQQLKPADSGLPAWTVLIAAFIFEALLWGRDILIFCLRAPDPSH</sequence>
<dbReference type="EMBL" id="JAPDRQ010000044">
    <property type="protein sequence ID" value="KAJ9659082.1"/>
    <property type="molecule type" value="Genomic_DNA"/>
</dbReference>
<keyword evidence="2" id="KW-1185">Reference proteome</keyword>
<evidence type="ECO:0000313" key="2">
    <source>
        <dbReference type="Proteomes" id="UP001172386"/>
    </source>
</evidence>
<protein>
    <submittedName>
        <fullName evidence="1">Uncharacterized protein</fullName>
    </submittedName>
</protein>